<dbReference type="EMBL" id="HBUF01201466">
    <property type="protein sequence ID" value="CAG6662061.1"/>
    <property type="molecule type" value="Transcribed_RNA"/>
</dbReference>
<accession>A0A8D8S333</accession>
<organism evidence="1">
    <name type="scientific">Cacopsylla melanoneura</name>
    <dbReference type="NCBI Taxonomy" id="428564"/>
    <lineage>
        <taxon>Eukaryota</taxon>
        <taxon>Metazoa</taxon>
        <taxon>Ecdysozoa</taxon>
        <taxon>Arthropoda</taxon>
        <taxon>Hexapoda</taxon>
        <taxon>Insecta</taxon>
        <taxon>Pterygota</taxon>
        <taxon>Neoptera</taxon>
        <taxon>Paraneoptera</taxon>
        <taxon>Hemiptera</taxon>
        <taxon>Sternorrhyncha</taxon>
        <taxon>Psylloidea</taxon>
        <taxon>Psyllidae</taxon>
        <taxon>Psyllinae</taxon>
        <taxon>Cacopsylla</taxon>
    </lineage>
</organism>
<reference evidence="1" key="1">
    <citation type="submission" date="2021-05" db="EMBL/GenBank/DDBJ databases">
        <authorList>
            <person name="Alioto T."/>
            <person name="Alioto T."/>
            <person name="Gomez Garrido J."/>
        </authorList>
    </citation>
    <scope>NUCLEOTIDE SEQUENCE</scope>
</reference>
<protein>
    <submittedName>
        <fullName evidence="1">Uncharacterized protein</fullName>
    </submittedName>
</protein>
<dbReference type="AlphaFoldDB" id="A0A8D8S333"/>
<proteinExistence type="predicted"/>
<evidence type="ECO:0000313" key="1">
    <source>
        <dbReference type="EMBL" id="CAG6662061.1"/>
    </source>
</evidence>
<sequence>MVKPVHTGQTDYAEISGDVHKYGTHVFLDQMWHDVDQLVIERLGEVLIPLSVKPVDNFRMIVMDHVVVVGVSLDRLIQCLVRESITLLDQCVDNVLQCRRLLAVSGGQMMFELSDKHRIRLDVRVPSLSAEEMFSEEMVSDIGMNPVQPGHIEMVVD</sequence>
<name>A0A8D8S333_9HEMI</name>